<dbReference type="Proteomes" id="UP000176864">
    <property type="component" value="Unassembled WGS sequence"/>
</dbReference>
<evidence type="ECO:0000256" key="3">
    <source>
        <dbReference type="ARBA" id="ARBA00023274"/>
    </source>
</evidence>
<dbReference type="EMBL" id="MFEK01000014">
    <property type="protein sequence ID" value="OGE78254.1"/>
    <property type="molecule type" value="Genomic_DNA"/>
</dbReference>
<organism evidence="4 5">
    <name type="scientific">Candidatus Doudnabacteria bacterium RIFCSPHIGHO2_01_FULL_46_14</name>
    <dbReference type="NCBI Taxonomy" id="1817824"/>
    <lineage>
        <taxon>Bacteria</taxon>
        <taxon>Candidatus Doudnaibacteriota</taxon>
    </lineage>
</organism>
<dbReference type="InterPro" id="IPR034704">
    <property type="entry name" value="Ribosomal_bL28/bL31-like_sf"/>
</dbReference>
<protein>
    <recommendedName>
        <fullName evidence="6">50S ribosomal protein L28</fullName>
    </recommendedName>
</protein>
<gene>
    <name evidence="4" type="ORF">A2751_03830</name>
</gene>
<dbReference type="InterPro" id="IPR037147">
    <property type="entry name" value="Ribosomal_bL28_sf"/>
</dbReference>
<evidence type="ECO:0008006" key="6">
    <source>
        <dbReference type="Google" id="ProtNLM"/>
    </source>
</evidence>
<dbReference type="GO" id="GO:0003735">
    <property type="term" value="F:structural constituent of ribosome"/>
    <property type="evidence" value="ECO:0007669"/>
    <property type="project" value="InterPro"/>
</dbReference>
<name>A0A1F5NL50_9BACT</name>
<keyword evidence="2" id="KW-0689">Ribosomal protein</keyword>
<reference evidence="4 5" key="1">
    <citation type="journal article" date="2016" name="Nat. Commun.">
        <title>Thousands of microbial genomes shed light on interconnected biogeochemical processes in an aquifer system.</title>
        <authorList>
            <person name="Anantharaman K."/>
            <person name="Brown C.T."/>
            <person name="Hug L.A."/>
            <person name="Sharon I."/>
            <person name="Castelle C.J."/>
            <person name="Probst A.J."/>
            <person name="Thomas B.C."/>
            <person name="Singh A."/>
            <person name="Wilkins M.J."/>
            <person name="Karaoz U."/>
            <person name="Brodie E.L."/>
            <person name="Williams K.H."/>
            <person name="Hubbard S.S."/>
            <person name="Banfield J.F."/>
        </authorList>
    </citation>
    <scope>NUCLEOTIDE SEQUENCE [LARGE SCALE GENOMIC DNA]</scope>
</reference>
<evidence type="ECO:0000256" key="1">
    <source>
        <dbReference type="ARBA" id="ARBA00008760"/>
    </source>
</evidence>
<evidence type="ECO:0000313" key="5">
    <source>
        <dbReference type="Proteomes" id="UP000176864"/>
    </source>
</evidence>
<dbReference type="InterPro" id="IPR026569">
    <property type="entry name" value="Ribosomal_bL28"/>
</dbReference>
<evidence type="ECO:0000256" key="2">
    <source>
        <dbReference type="ARBA" id="ARBA00022980"/>
    </source>
</evidence>
<dbReference type="SUPFAM" id="SSF143800">
    <property type="entry name" value="L28p-like"/>
    <property type="match status" value="1"/>
</dbReference>
<proteinExistence type="inferred from homology"/>
<dbReference type="GO" id="GO:0005840">
    <property type="term" value="C:ribosome"/>
    <property type="evidence" value="ECO:0007669"/>
    <property type="project" value="UniProtKB-KW"/>
</dbReference>
<dbReference type="Gene3D" id="2.30.170.40">
    <property type="entry name" value="Ribosomal protein L28/L24"/>
    <property type="match status" value="1"/>
</dbReference>
<accession>A0A1F5NL50</accession>
<comment type="similarity">
    <text evidence="1">Belongs to the bacterial ribosomal protein bL28 family.</text>
</comment>
<comment type="caution">
    <text evidence="4">The sequence shown here is derived from an EMBL/GenBank/DDBJ whole genome shotgun (WGS) entry which is preliminary data.</text>
</comment>
<dbReference type="STRING" id="1817824.A2751_03830"/>
<sequence>MLALYKNPNISYYIRTIMITPNKACRLCGKGYKKIFDRSHSMQATIRRQQVNLQWLTIAPGKRIKACTKCIKSFTAGKIKTLQPA</sequence>
<dbReference type="Pfam" id="PF00830">
    <property type="entry name" value="Ribosomal_L28"/>
    <property type="match status" value="1"/>
</dbReference>
<dbReference type="GO" id="GO:1990904">
    <property type="term" value="C:ribonucleoprotein complex"/>
    <property type="evidence" value="ECO:0007669"/>
    <property type="project" value="UniProtKB-KW"/>
</dbReference>
<evidence type="ECO:0000313" key="4">
    <source>
        <dbReference type="EMBL" id="OGE78254.1"/>
    </source>
</evidence>
<dbReference type="AlphaFoldDB" id="A0A1F5NL50"/>
<keyword evidence="3" id="KW-0687">Ribonucleoprotein</keyword>